<evidence type="ECO:0000256" key="1">
    <source>
        <dbReference type="SAM" id="MobiDB-lite"/>
    </source>
</evidence>
<protein>
    <submittedName>
        <fullName evidence="2">Uncharacterized protein</fullName>
    </submittedName>
</protein>
<feature type="region of interest" description="Disordered" evidence="1">
    <location>
        <begin position="33"/>
        <end position="58"/>
    </location>
</feature>
<comment type="caution">
    <text evidence="2">The sequence shown here is derived from an EMBL/GenBank/DDBJ whole genome shotgun (WGS) entry which is preliminary data.</text>
</comment>
<sequence>MTGSGSSRRSGRVASIAIACTVTGMLLNACSTGHHRSPNLSPAPQPTTPTQPAKQYPPITSTWNMVTPSSGPAQEAAQFAAETEVASDLYTLANDYSPDLMRRYNERVVGTYIWSENSWHAAQTSRPGTGGTLWRVIDSIQIDSGFRVTLCDFDSPGLYDIIDGTPVHAPNDKKSLSAEWVTVSRTTKPSALDTRDASTPRLLVTEIQSAVGNQVPGTLCDQYAPEPFIRQPPEPVQSGQK</sequence>
<reference evidence="2 3" key="1">
    <citation type="submission" date="2019-10" db="EMBL/GenBank/DDBJ databases">
        <title>Nocardia macrotermitis sp. nov. and Nocardia aurantia sp. nov., isolated from the gut of fungus growing-termite Macrotermes natalensis.</title>
        <authorList>
            <person name="Benndorf R."/>
            <person name="Schwitalla J."/>
            <person name="Martin K."/>
            <person name="De Beer W."/>
            <person name="Kaster A.-K."/>
            <person name="Vollmers J."/>
            <person name="Poulsen M."/>
            <person name="Beemelmanns C."/>
        </authorList>
    </citation>
    <scope>NUCLEOTIDE SEQUENCE [LARGE SCALE GENOMIC DNA]</scope>
    <source>
        <strain evidence="2 3">RB56</strain>
    </source>
</reference>
<gene>
    <name evidence="2" type="ORF">NRB56_17590</name>
</gene>
<dbReference type="Proteomes" id="UP000431401">
    <property type="component" value="Unassembled WGS sequence"/>
</dbReference>
<accession>A0A7K0DKJ6</accession>
<proteinExistence type="predicted"/>
<dbReference type="EMBL" id="WEGI01000003">
    <property type="protein sequence ID" value="MQY26197.1"/>
    <property type="molecule type" value="Genomic_DNA"/>
</dbReference>
<keyword evidence="3" id="KW-1185">Reference proteome</keyword>
<evidence type="ECO:0000313" key="3">
    <source>
        <dbReference type="Proteomes" id="UP000431401"/>
    </source>
</evidence>
<dbReference type="AlphaFoldDB" id="A0A7K0DKJ6"/>
<name>A0A7K0DKJ6_9NOCA</name>
<organism evidence="2 3">
    <name type="scientific">Nocardia aurantia</name>
    <dbReference type="NCBI Taxonomy" id="2585199"/>
    <lineage>
        <taxon>Bacteria</taxon>
        <taxon>Bacillati</taxon>
        <taxon>Actinomycetota</taxon>
        <taxon>Actinomycetes</taxon>
        <taxon>Mycobacteriales</taxon>
        <taxon>Nocardiaceae</taxon>
        <taxon>Nocardia</taxon>
    </lineage>
</organism>
<evidence type="ECO:0000313" key="2">
    <source>
        <dbReference type="EMBL" id="MQY26197.1"/>
    </source>
</evidence>